<evidence type="ECO:0000256" key="1">
    <source>
        <dbReference type="SAM" id="MobiDB-lite"/>
    </source>
</evidence>
<feature type="transmembrane region" description="Helical" evidence="2">
    <location>
        <begin position="181"/>
        <end position="199"/>
    </location>
</feature>
<reference evidence="4" key="1">
    <citation type="submission" date="2016-06" db="EMBL/GenBank/DDBJ databases">
        <authorList>
            <person name="Varghese N."/>
            <person name="Submissions Spin"/>
        </authorList>
    </citation>
    <scope>NUCLEOTIDE SEQUENCE [LARGE SCALE GENOMIC DNA]</scope>
    <source>
        <strain evidence="4">DSM 45161</strain>
    </source>
</reference>
<evidence type="ECO:0000313" key="4">
    <source>
        <dbReference type="Proteomes" id="UP000198215"/>
    </source>
</evidence>
<keyword evidence="4" id="KW-1185">Reference proteome</keyword>
<organism evidence="3 4">
    <name type="scientific">Micromonospora coxensis</name>
    <dbReference type="NCBI Taxonomy" id="356852"/>
    <lineage>
        <taxon>Bacteria</taxon>
        <taxon>Bacillati</taxon>
        <taxon>Actinomycetota</taxon>
        <taxon>Actinomycetes</taxon>
        <taxon>Micromonosporales</taxon>
        <taxon>Micromonosporaceae</taxon>
        <taxon>Micromonospora</taxon>
    </lineage>
</organism>
<keyword evidence="2" id="KW-0812">Transmembrane</keyword>
<proteinExistence type="predicted"/>
<feature type="region of interest" description="Disordered" evidence="1">
    <location>
        <begin position="1"/>
        <end position="175"/>
    </location>
</feature>
<dbReference type="InterPro" id="IPR017850">
    <property type="entry name" value="Alkaline_phosphatase_core_sf"/>
</dbReference>
<feature type="region of interest" description="Disordered" evidence="1">
    <location>
        <begin position="705"/>
        <end position="732"/>
    </location>
</feature>
<feature type="transmembrane region" description="Helical" evidence="2">
    <location>
        <begin position="236"/>
        <end position="254"/>
    </location>
</feature>
<feature type="compositionally biased region" description="Low complexity" evidence="1">
    <location>
        <begin position="40"/>
        <end position="61"/>
    </location>
</feature>
<feature type="compositionally biased region" description="Low complexity" evidence="1">
    <location>
        <begin position="129"/>
        <end position="160"/>
    </location>
</feature>
<sequence length="732" mass="75995">MSVPSRSQPRPAADDPSGVEADAARPEPSPDTGPERAASAADTARVPADPDTAAPDATLPPVGDATLPPVGDATLPPVGDATLPPAGHGDGGAAGHGDGDPAPDRQGDVDSGPDRHEDGSATRPDEGDAAATPPDGDDPTISPGADGSAPPAAADGDPAGVRQDDDAGVGSAGPRGRLRTVAGAVTSVLAVLLVFAVLAAPNRLDQLTPAAFLRVPVEALAAGVLLLVLRGWARRAAALVLGVTLGLLAIVKLLDMGMSASLARPFDLVLDWVLLDDAYGFVTDSVGSGGAVGAAVGLGALVVALLVLTTRSVLRLARLVARHDRATVRVLAALVAVWVAGATIGVPVADSRSSVLVGQHVGQVGAGLRDREAFTAELAADAFRDVPADRLLTGLRGKDVVLAFVESYGRDAVEDPQYAPRIGALLDGGTRRLAGAGYAARSGFLTSPTTGGGSWLAHDTLLSGLWVDNQQRHLTLLASDRLTLNGAFRRAGWDTVGVMPAATAPWPEGAFFDYERYHDAAGLGYRGPKFSYAPMPDQYTLAEFQRRERATKDRAPIMAEIPLISSHSPWAAIPRLLDWDHVGDGSIYRRPTSVAANPSDVVGRSVPQVRAGYRQAVEYSLNSLISYVETYGDDNLVLVFLGDHQPAPVITGEDAGRDVPVTIVARDPAVLARVDGWGWHAGLRPGPDAPVWRMDAFRDRFLTAFGPQPPTHAAPAPRWPAPPPMPAAPAPR</sequence>
<keyword evidence="2" id="KW-1133">Transmembrane helix</keyword>
<feature type="transmembrane region" description="Helical" evidence="2">
    <location>
        <begin position="291"/>
        <end position="314"/>
    </location>
</feature>
<protein>
    <recommendedName>
        <fullName evidence="5">Phosphoglycerol transferase MdoB</fullName>
    </recommendedName>
</protein>
<dbReference type="Proteomes" id="UP000198215">
    <property type="component" value="Chromosome I"/>
</dbReference>
<feature type="compositionally biased region" description="Basic and acidic residues" evidence="1">
    <location>
        <begin position="97"/>
        <end position="126"/>
    </location>
</feature>
<accession>A0A1C5HBV3</accession>
<evidence type="ECO:0000313" key="3">
    <source>
        <dbReference type="EMBL" id="SCG43357.1"/>
    </source>
</evidence>
<dbReference type="RefSeq" id="WP_197701424.1">
    <property type="nucleotide sequence ID" value="NZ_LT607753.1"/>
</dbReference>
<gene>
    <name evidence="3" type="ORF">GA0070614_1076</name>
</gene>
<feature type="transmembrane region" description="Helical" evidence="2">
    <location>
        <begin position="211"/>
        <end position="229"/>
    </location>
</feature>
<dbReference type="EMBL" id="LT607753">
    <property type="protein sequence ID" value="SCG43357.1"/>
    <property type="molecule type" value="Genomic_DNA"/>
</dbReference>
<evidence type="ECO:0008006" key="5">
    <source>
        <dbReference type="Google" id="ProtNLM"/>
    </source>
</evidence>
<keyword evidence="2" id="KW-0472">Membrane</keyword>
<dbReference type="Gene3D" id="3.40.720.10">
    <property type="entry name" value="Alkaline Phosphatase, subunit A"/>
    <property type="match status" value="1"/>
</dbReference>
<feature type="compositionally biased region" description="Pro residues" evidence="1">
    <location>
        <begin position="707"/>
        <end position="732"/>
    </location>
</feature>
<dbReference type="SUPFAM" id="SSF53649">
    <property type="entry name" value="Alkaline phosphatase-like"/>
    <property type="match status" value="1"/>
</dbReference>
<feature type="transmembrane region" description="Helical" evidence="2">
    <location>
        <begin position="326"/>
        <end position="349"/>
    </location>
</feature>
<dbReference type="AlphaFoldDB" id="A0A1C5HBV3"/>
<evidence type="ECO:0000256" key="2">
    <source>
        <dbReference type="SAM" id="Phobius"/>
    </source>
</evidence>
<name>A0A1C5HBV3_9ACTN</name>